<evidence type="ECO:0000256" key="3">
    <source>
        <dbReference type="ARBA" id="ARBA00022840"/>
    </source>
</evidence>
<dbReference type="FunFam" id="1.10.150.300:FF:000004">
    <property type="entry name" value="Ribosome-binding ATPase YchF"/>
    <property type="match status" value="1"/>
</dbReference>
<evidence type="ECO:0000256" key="4">
    <source>
        <dbReference type="ARBA" id="ARBA00022842"/>
    </source>
</evidence>
<dbReference type="GO" id="GO:0043023">
    <property type="term" value="F:ribosomal large subunit binding"/>
    <property type="evidence" value="ECO:0007669"/>
    <property type="project" value="UniProtKB-UniRule"/>
</dbReference>
<name>A0A2H0KC45_9BACT</name>
<dbReference type="Gene3D" id="3.10.20.30">
    <property type="match status" value="1"/>
</dbReference>
<proteinExistence type="inferred from homology"/>
<dbReference type="PANTHER" id="PTHR23305:SF18">
    <property type="entry name" value="OBG-TYPE G DOMAIN-CONTAINING PROTEIN"/>
    <property type="match status" value="1"/>
</dbReference>
<comment type="similarity">
    <text evidence="5">Belongs to the TRAFAC class OBG-HflX-like GTPase superfamily. OBG GTPase family. YchF/OLA1 subfamily.</text>
</comment>
<keyword evidence="2 5" id="KW-0547">Nucleotide-binding</keyword>
<dbReference type="HAMAP" id="MF_00944">
    <property type="entry name" value="YchF_OLA1_ATPase"/>
    <property type="match status" value="1"/>
</dbReference>
<evidence type="ECO:0000256" key="2">
    <source>
        <dbReference type="ARBA" id="ARBA00022741"/>
    </source>
</evidence>
<dbReference type="NCBIfam" id="TIGR00092">
    <property type="entry name" value="redox-regulated ATPase YchF"/>
    <property type="match status" value="1"/>
</dbReference>
<gene>
    <name evidence="5" type="primary">ychF</name>
    <name evidence="7" type="ORF">COV91_02000</name>
</gene>
<keyword evidence="4" id="KW-0460">Magnesium</keyword>
<dbReference type="SUPFAM" id="SSF52540">
    <property type="entry name" value="P-loop containing nucleoside triphosphate hydrolases"/>
    <property type="match status" value="1"/>
</dbReference>
<feature type="binding site" evidence="5">
    <location>
        <begin position="12"/>
        <end position="17"/>
    </location>
    <ligand>
        <name>ATP</name>
        <dbReference type="ChEBI" id="CHEBI:30616"/>
    </ligand>
</feature>
<sequence length="380" mass="41914">MSLSIGIVGLPNVGKSTLFNALTKKSVLAANYPFATVDPSVGVVAVPDDRLWKLSTFSHSKKTVPPAVEFVDIAGLVKGASEGQGLGNQFLTNIRETDAIAEVVRIFEDPDIIHVDTAINPLQDIEVINLELILADLQTVSKRLKNITGDVKKGTKTALIEQEALTKLEKALADGKLASTVSLGEFEAPIIKQLNLLTVKPILYVLNKKGGGKNLDEHDTNTRIGANDTNTEKKDERWEELMSFMKDTNSSYVIVDAKIEEDLKEMEWEEKELFRKELGGVGDGVDNLIRAGYTMLGLITYFTTGEDETRGWVIKSGWTAPLAGTAIHTDFKDKFIRAEVIEWDKLLEAGSYGSAREKGWLRIEGKEYVVKDGDVIEFKI</sequence>
<accession>A0A2H0KC45</accession>
<dbReference type="GO" id="GO:0005524">
    <property type="term" value="F:ATP binding"/>
    <property type="evidence" value="ECO:0007669"/>
    <property type="project" value="UniProtKB-UniRule"/>
</dbReference>
<dbReference type="InterPro" id="IPR013029">
    <property type="entry name" value="YchF_C"/>
</dbReference>
<protein>
    <recommendedName>
        <fullName evidence="5">Ribosome-binding ATPase YchF</fullName>
    </recommendedName>
</protein>
<dbReference type="PIRSF" id="PIRSF006641">
    <property type="entry name" value="CHP00092"/>
    <property type="match status" value="1"/>
</dbReference>
<dbReference type="SUPFAM" id="SSF81271">
    <property type="entry name" value="TGS-like"/>
    <property type="match status" value="1"/>
</dbReference>
<evidence type="ECO:0000313" key="8">
    <source>
        <dbReference type="Proteomes" id="UP000229342"/>
    </source>
</evidence>
<dbReference type="Pfam" id="PF01926">
    <property type="entry name" value="MMR_HSR1"/>
    <property type="match status" value="1"/>
</dbReference>
<dbReference type="PRINTS" id="PR00326">
    <property type="entry name" value="GTP1OBG"/>
</dbReference>
<dbReference type="FunFam" id="3.10.20.30:FF:000001">
    <property type="entry name" value="Ribosome-binding ATPase YchF"/>
    <property type="match status" value="1"/>
</dbReference>
<dbReference type="GO" id="GO:0005525">
    <property type="term" value="F:GTP binding"/>
    <property type="evidence" value="ECO:0007669"/>
    <property type="project" value="InterPro"/>
</dbReference>
<evidence type="ECO:0000256" key="1">
    <source>
        <dbReference type="ARBA" id="ARBA00022723"/>
    </source>
</evidence>
<dbReference type="Pfam" id="PF06071">
    <property type="entry name" value="YchF-GTPase_C"/>
    <property type="match status" value="1"/>
</dbReference>
<dbReference type="PANTHER" id="PTHR23305">
    <property type="entry name" value="OBG GTPASE FAMILY"/>
    <property type="match status" value="1"/>
</dbReference>
<dbReference type="GO" id="GO:0046872">
    <property type="term" value="F:metal ion binding"/>
    <property type="evidence" value="ECO:0007669"/>
    <property type="project" value="UniProtKB-KW"/>
</dbReference>
<dbReference type="AlphaFoldDB" id="A0A2H0KC45"/>
<evidence type="ECO:0000259" key="6">
    <source>
        <dbReference type="PROSITE" id="PS51710"/>
    </source>
</evidence>
<feature type="domain" description="OBG-type G" evidence="6">
    <location>
        <begin position="3"/>
        <end position="275"/>
    </location>
</feature>
<dbReference type="Proteomes" id="UP000229342">
    <property type="component" value="Unassembled WGS sequence"/>
</dbReference>
<evidence type="ECO:0000313" key="7">
    <source>
        <dbReference type="EMBL" id="PIQ68826.1"/>
    </source>
</evidence>
<dbReference type="InterPro" id="IPR004396">
    <property type="entry name" value="ATPase_YchF/OLA1"/>
</dbReference>
<dbReference type="InterPro" id="IPR012676">
    <property type="entry name" value="TGS-like"/>
</dbReference>
<dbReference type="GO" id="GO:0016887">
    <property type="term" value="F:ATP hydrolysis activity"/>
    <property type="evidence" value="ECO:0007669"/>
    <property type="project" value="UniProtKB-UniRule"/>
</dbReference>
<dbReference type="InterPro" id="IPR006073">
    <property type="entry name" value="GTP-bd"/>
</dbReference>
<dbReference type="InterPro" id="IPR041706">
    <property type="entry name" value="YchF_N"/>
</dbReference>
<dbReference type="CDD" id="cd01900">
    <property type="entry name" value="YchF"/>
    <property type="match status" value="1"/>
</dbReference>
<dbReference type="EMBL" id="PCVG01000024">
    <property type="protein sequence ID" value="PIQ68826.1"/>
    <property type="molecule type" value="Genomic_DNA"/>
</dbReference>
<reference evidence="7 8" key="1">
    <citation type="submission" date="2017-09" db="EMBL/GenBank/DDBJ databases">
        <title>Depth-based differentiation of microbial function through sediment-hosted aquifers and enrichment of novel symbionts in the deep terrestrial subsurface.</title>
        <authorList>
            <person name="Probst A.J."/>
            <person name="Ladd B."/>
            <person name="Jarett J.K."/>
            <person name="Geller-Mcgrath D.E."/>
            <person name="Sieber C.M."/>
            <person name="Emerson J.B."/>
            <person name="Anantharaman K."/>
            <person name="Thomas B.C."/>
            <person name="Malmstrom R."/>
            <person name="Stieglmeier M."/>
            <person name="Klingl A."/>
            <person name="Woyke T."/>
            <person name="Ryan C.M."/>
            <person name="Banfield J.F."/>
        </authorList>
    </citation>
    <scope>NUCLEOTIDE SEQUENCE [LARGE SCALE GENOMIC DNA]</scope>
    <source>
        <strain evidence="7">CG11_big_fil_rev_8_21_14_0_20_46_11</strain>
    </source>
</reference>
<dbReference type="PROSITE" id="PS51710">
    <property type="entry name" value="G_OBG"/>
    <property type="match status" value="1"/>
</dbReference>
<keyword evidence="1" id="KW-0479">Metal-binding</keyword>
<evidence type="ECO:0000256" key="5">
    <source>
        <dbReference type="HAMAP-Rule" id="MF_00944"/>
    </source>
</evidence>
<dbReference type="Gene3D" id="1.10.150.300">
    <property type="entry name" value="TGS-like domain"/>
    <property type="match status" value="1"/>
</dbReference>
<dbReference type="GO" id="GO:0005737">
    <property type="term" value="C:cytoplasm"/>
    <property type="evidence" value="ECO:0007669"/>
    <property type="project" value="TreeGrafter"/>
</dbReference>
<dbReference type="InterPro" id="IPR023192">
    <property type="entry name" value="TGS-like_dom_sf"/>
</dbReference>
<dbReference type="InterPro" id="IPR027417">
    <property type="entry name" value="P-loop_NTPase"/>
</dbReference>
<comment type="caution">
    <text evidence="7">The sequence shown here is derived from an EMBL/GenBank/DDBJ whole genome shotgun (WGS) entry which is preliminary data.</text>
</comment>
<dbReference type="InterPro" id="IPR031167">
    <property type="entry name" value="G_OBG"/>
</dbReference>
<organism evidence="7 8">
    <name type="scientific">Candidatus Taylorbacteria bacterium CG11_big_fil_rev_8_21_14_0_20_46_11</name>
    <dbReference type="NCBI Taxonomy" id="1975025"/>
    <lineage>
        <taxon>Bacteria</taxon>
        <taxon>Candidatus Tayloriibacteriota</taxon>
    </lineage>
</organism>
<comment type="function">
    <text evidence="5">ATPase that binds to both the 70S ribosome and the 50S ribosomal subunit in a nucleotide-independent manner.</text>
</comment>
<dbReference type="InterPro" id="IPR012675">
    <property type="entry name" value="Beta-grasp_dom_sf"/>
</dbReference>
<keyword evidence="3 5" id="KW-0067">ATP-binding</keyword>
<dbReference type="Gene3D" id="3.40.50.300">
    <property type="entry name" value="P-loop containing nucleotide triphosphate hydrolases"/>
    <property type="match status" value="1"/>
</dbReference>